<accession>A0A0S2MSD1</accession>
<keyword evidence="7 12" id="KW-0375">Hydrogen ion transport</keyword>
<dbReference type="GO" id="GO:0045259">
    <property type="term" value="C:proton-transporting ATP synthase complex"/>
    <property type="evidence" value="ECO:0007669"/>
    <property type="project" value="UniProtKB-KW"/>
</dbReference>
<keyword evidence="9 12" id="KW-0406">Ion transport</keyword>
<protein>
    <recommendedName>
        <fullName evidence="12">ATP synthase complex subunit 8</fullName>
    </recommendedName>
</protein>
<keyword evidence="11 13" id="KW-0472">Membrane</keyword>
<evidence type="ECO:0000313" key="14">
    <source>
        <dbReference type="EMBL" id="ALO77624.1"/>
    </source>
</evidence>
<dbReference type="Pfam" id="PF00895">
    <property type="entry name" value="ATP-synt_8"/>
    <property type="match status" value="1"/>
</dbReference>
<sequence>MPQMMPLNWLILFISFIWTFFLFTNWNYFNFNYQYKIKYTNIKNCNYIWKW</sequence>
<evidence type="ECO:0000256" key="4">
    <source>
        <dbReference type="ARBA" id="ARBA00022448"/>
    </source>
</evidence>
<keyword evidence="6 12" id="KW-0812">Transmembrane</keyword>
<evidence type="ECO:0000256" key="9">
    <source>
        <dbReference type="ARBA" id="ARBA00023065"/>
    </source>
</evidence>
<keyword evidence="4 12" id="KW-0813">Transport</keyword>
<evidence type="ECO:0000256" key="8">
    <source>
        <dbReference type="ARBA" id="ARBA00022989"/>
    </source>
</evidence>
<dbReference type="GO" id="GO:0015986">
    <property type="term" value="P:proton motive force-driven ATP synthesis"/>
    <property type="evidence" value="ECO:0007669"/>
    <property type="project" value="InterPro"/>
</dbReference>
<comment type="similarity">
    <text evidence="2 12">Belongs to the ATPase protein 8 family.</text>
</comment>
<evidence type="ECO:0000256" key="11">
    <source>
        <dbReference type="ARBA" id="ARBA00023136"/>
    </source>
</evidence>
<dbReference type="AlphaFoldDB" id="A0A0S2MSD1"/>
<dbReference type="GO" id="GO:0015078">
    <property type="term" value="F:proton transmembrane transporter activity"/>
    <property type="evidence" value="ECO:0007669"/>
    <property type="project" value="InterPro"/>
</dbReference>
<keyword evidence="5 12" id="KW-0138">CF(0)</keyword>
<evidence type="ECO:0000256" key="1">
    <source>
        <dbReference type="ARBA" id="ARBA00004304"/>
    </source>
</evidence>
<evidence type="ECO:0000256" key="12">
    <source>
        <dbReference type="RuleBase" id="RU003661"/>
    </source>
</evidence>
<dbReference type="InterPro" id="IPR001421">
    <property type="entry name" value="ATP8_metazoa"/>
</dbReference>
<comment type="subcellular location">
    <subcellularLocation>
        <location evidence="1 12">Mitochondrion membrane</location>
        <topology evidence="1 12">Single-pass membrane protein</topology>
    </subcellularLocation>
</comment>
<proteinExistence type="inferred from homology"/>
<dbReference type="EMBL" id="JX412854">
    <property type="protein sequence ID" value="ALO77624.1"/>
    <property type="molecule type" value="Genomic_DNA"/>
</dbReference>
<evidence type="ECO:0000256" key="10">
    <source>
        <dbReference type="ARBA" id="ARBA00023128"/>
    </source>
</evidence>
<keyword evidence="10 12" id="KW-0496">Mitochondrion</keyword>
<evidence type="ECO:0000256" key="5">
    <source>
        <dbReference type="ARBA" id="ARBA00022547"/>
    </source>
</evidence>
<evidence type="ECO:0000256" key="2">
    <source>
        <dbReference type="ARBA" id="ARBA00008892"/>
    </source>
</evidence>
<dbReference type="GO" id="GO:0031966">
    <property type="term" value="C:mitochondrial membrane"/>
    <property type="evidence" value="ECO:0007669"/>
    <property type="project" value="UniProtKB-SubCell"/>
</dbReference>
<keyword evidence="8 13" id="KW-1133">Transmembrane helix</keyword>
<name>A0A0S2MSD1_9CUCU</name>
<gene>
    <name evidence="14" type="primary">atp8</name>
</gene>
<evidence type="ECO:0000256" key="7">
    <source>
        <dbReference type="ARBA" id="ARBA00022781"/>
    </source>
</evidence>
<organism evidence="14">
    <name type="scientific">Galerucinae sp. 846596</name>
    <dbReference type="NCBI Taxonomy" id="1213610"/>
    <lineage>
        <taxon>Eukaryota</taxon>
        <taxon>Metazoa</taxon>
        <taxon>Ecdysozoa</taxon>
        <taxon>Arthropoda</taxon>
        <taxon>Hexapoda</taxon>
        <taxon>Insecta</taxon>
        <taxon>Pterygota</taxon>
        <taxon>Neoptera</taxon>
        <taxon>Endopterygota</taxon>
        <taxon>Coleoptera</taxon>
        <taxon>Polyphaga</taxon>
        <taxon>Cucujiformia</taxon>
        <taxon>Chrysomeloidea</taxon>
        <taxon>Chrysomelidae</taxon>
        <taxon>Galerucinae</taxon>
    </lineage>
</organism>
<evidence type="ECO:0000256" key="13">
    <source>
        <dbReference type="SAM" id="Phobius"/>
    </source>
</evidence>
<reference evidence="14" key="1">
    <citation type="submission" date="2012-06" db="EMBL/GenBank/DDBJ databases">
        <title>Mitogenomics of the Coleoptera under dense taxon sampling.</title>
        <authorList>
            <person name="Timmermans M.J.T.N."/>
            <person name="Lim J."/>
            <person name="Dodsworth S."/>
            <person name="Haran J."/>
            <person name="Ahrens D."/>
            <person name="Bocak L."/>
            <person name="London A."/>
            <person name="Culverwell L."/>
            <person name="Vogler A.P."/>
        </authorList>
    </citation>
    <scope>NUCLEOTIDE SEQUENCE</scope>
</reference>
<evidence type="ECO:0000256" key="6">
    <source>
        <dbReference type="ARBA" id="ARBA00022692"/>
    </source>
</evidence>
<geneLocation type="mitochondrion" evidence="14"/>
<comment type="subunit">
    <text evidence="3">F-type ATPases have 2 components, CF(1) - the catalytic core - and CF(0) - the membrane proton channel.</text>
</comment>
<evidence type="ECO:0000256" key="3">
    <source>
        <dbReference type="ARBA" id="ARBA00011291"/>
    </source>
</evidence>
<feature type="transmembrane region" description="Helical" evidence="13">
    <location>
        <begin position="6"/>
        <end position="29"/>
    </location>
</feature>